<keyword evidence="2" id="KW-1185">Reference proteome</keyword>
<accession>A0A6A6DHX3</accession>
<evidence type="ECO:0000313" key="2">
    <source>
        <dbReference type="Proteomes" id="UP000800200"/>
    </source>
</evidence>
<organism evidence="1 2">
    <name type="scientific">Zopfia rhizophila CBS 207.26</name>
    <dbReference type="NCBI Taxonomy" id="1314779"/>
    <lineage>
        <taxon>Eukaryota</taxon>
        <taxon>Fungi</taxon>
        <taxon>Dikarya</taxon>
        <taxon>Ascomycota</taxon>
        <taxon>Pezizomycotina</taxon>
        <taxon>Dothideomycetes</taxon>
        <taxon>Dothideomycetes incertae sedis</taxon>
        <taxon>Zopfiaceae</taxon>
        <taxon>Zopfia</taxon>
    </lineage>
</organism>
<reference evidence="1" key="1">
    <citation type="journal article" date="2020" name="Stud. Mycol.">
        <title>101 Dothideomycetes genomes: a test case for predicting lifestyles and emergence of pathogens.</title>
        <authorList>
            <person name="Haridas S."/>
            <person name="Albert R."/>
            <person name="Binder M."/>
            <person name="Bloem J."/>
            <person name="Labutti K."/>
            <person name="Salamov A."/>
            <person name="Andreopoulos B."/>
            <person name="Baker S."/>
            <person name="Barry K."/>
            <person name="Bills G."/>
            <person name="Bluhm B."/>
            <person name="Cannon C."/>
            <person name="Castanera R."/>
            <person name="Culley D."/>
            <person name="Daum C."/>
            <person name="Ezra D."/>
            <person name="Gonzalez J."/>
            <person name="Henrissat B."/>
            <person name="Kuo A."/>
            <person name="Liang C."/>
            <person name="Lipzen A."/>
            <person name="Lutzoni F."/>
            <person name="Magnuson J."/>
            <person name="Mondo S."/>
            <person name="Nolan M."/>
            <person name="Ohm R."/>
            <person name="Pangilinan J."/>
            <person name="Park H.-J."/>
            <person name="Ramirez L."/>
            <person name="Alfaro M."/>
            <person name="Sun H."/>
            <person name="Tritt A."/>
            <person name="Yoshinaga Y."/>
            <person name="Zwiers L.-H."/>
            <person name="Turgeon B."/>
            <person name="Goodwin S."/>
            <person name="Spatafora J."/>
            <person name="Crous P."/>
            <person name="Grigoriev I."/>
        </authorList>
    </citation>
    <scope>NUCLEOTIDE SEQUENCE</scope>
    <source>
        <strain evidence="1">CBS 207.26</strain>
    </source>
</reference>
<evidence type="ECO:0000313" key="1">
    <source>
        <dbReference type="EMBL" id="KAF2178725.1"/>
    </source>
</evidence>
<proteinExistence type="predicted"/>
<dbReference type="OrthoDB" id="341259at2759"/>
<protein>
    <submittedName>
        <fullName evidence="1">Uncharacterized protein</fullName>
    </submittedName>
</protein>
<sequence length="211" mass="24389">MFKKYNSSLLELSIVAVHALNLINYADPEYKTWSKPPEKDGKLWLRDEFPKGHLNALMNPRANERSMIIKEAITYLGRYGLVFFGTSHLLDRGPTDELAWASLCSCCTDTAWIQSNHNMDALECKSLFDDLLKESFRHQLEDFKIVFFYEDFGNENQIRLDIDHANLCRFDLSVEADRDKYDLVEDIAALCANAFTETRTVALTREFVPFV</sequence>
<name>A0A6A6DHX3_9PEZI</name>
<gene>
    <name evidence="1" type="ORF">K469DRAFT_695255</name>
</gene>
<dbReference type="AlphaFoldDB" id="A0A6A6DHX3"/>
<dbReference type="Proteomes" id="UP000800200">
    <property type="component" value="Unassembled WGS sequence"/>
</dbReference>
<dbReference type="EMBL" id="ML994673">
    <property type="protein sequence ID" value="KAF2178725.1"/>
    <property type="molecule type" value="Genomic_DNA"/>
</dbReference>